<protein>
    <submittedName>
        <fullName evidence="2">Uncharacterized protein</fullName>
    </submittedName>
</protein>
<dbReference type="RefSeq" id="XP_035325076.1">
    <property type="nucleotide sequence ID" value="XM_035462146.1"/>
</dbReference>
<accession>A0A9P5D9E0</accession>
<comment type="caution">
    <text evidence="2">The sequence shown here is derived from an EMBL/GenBank/DDBJ whole genome shotgun (WGS) entry which is preliminary data.</text>
</comment>
<feature type="compositionally biased region" description="Gly residues" evidence="1">
    <location>
        <begin position="83"/>
        <end position="94"/>
    </location>
</feature>
<evidence type="ECO:0000256" key="1">
    <source>
        <dbReference type="SAM" id="MobiDB-lite"/>
    </source>
</evidence>
<dbReference type="Proteomes" id="UP000749293">
    <property type="component" value="Unassembled WGS sequence"/>
</dbReference>
<reference evidence="2" key="1">
    <citation type="submission" date="2020-03" db="EMBL/GenBank/DDBJ databases">
        <title>Site-based positive gene gene selection in Geosmithia morbida across the United States reveals a broad range of putative effectors and factors for local host and environmental adapation.</title>
        <authorList>
            <person name="Onufrak A."/>
            <person name="Murdoch R.W."/>
            <person name="Gazis R."/>
            <person name="Huff M."/>
            <person name="Staton M."/>
            <person name="Klingeman W."/>
            <person name="Hadziabdic D."/>
        </authorList>
    </citation>
    <scope>NUCLEOTIDE SEQUENCE</scope>
    <source>
        <strain evidence="2">1262</strain>
    </source>
</reference>
<evidence type="ECO:0000313" key="3">
    <source>
        <dbReference type="Proteomes" id="UP000749293"/>
    </source>
</evidence>
<gene>
    <name evidence="2" type="ORF">GMORB2_0160</name>
</gene>
<sequence length="147" mass="15652">MQPPKPPKGPPSSKAVRAEEIRASLEALDANARRVAATTATEKDLDMMMTNMETESTPAMEQMVGQSIARAPDFSRHVAGDVPPGGGGPGGGPPGRVLPPLSRKEVWVAKIESVLAGELVDLKGYDAYVAATRQRYLAQLEMAQREA</sequence>
<dbReference type="EMBL" id="JAANYQ010000001">
    <property type="protein sequence ID" value="KAF4126424.1"/>
    <property type="molecule type" value="Genomic_DNA"/>
</dbReference>
<proteinExistence type="predicted"/>
<feature type="region of interest" description="Disordered" evidence="1">
    <location>
        <begin position="76"/>
        <end position="98"/>
    </location>
</feature>
<evidence type="ECO:0000313" key="2">
    <source>
        <dbReference type="EMBL" id="KAF4126424.1"/>
    </source>
</evidence>
<name>A0A9P5D9E0_9HYPO</name>
<dbReference type="GeneID" id="55966390"/>
<dbReference type="AlphaFoldDB" id="A0A9P5D9E0"/>
<organism evidence="2 3">
    <name type="scientific">Geosmithia morbida</name>
    <dbReference type="NCBI Taxonomy" id="1094350"/>
    <lineage>
        <taxon>Eukaryota</taxon>
        <taxon>Fungi</taxon>
        <taxon>Dikarya</taxon>
        <taxon>Ascomycota</taxon>
        <taxon>Pezizomycotina</taxon>
        <taxon>Sordariomycetes</taxon>
        <taxon>Hypocreomycetidae</taxon>
        <taxon>Hypocreales</taxon>
        <taxon>Bionectriaceae</taxon>
        <taxon>Geosmithia</taxon>
    </lineage>
</organism>
<keyword evidence="3" id="KW-1185">Reference proteome</keyword>